<dbReference type="PANTHER" id="PTHR42811">
    <property type="entry name" value="SERINE ACETYLTRANSFERASE"/>
    <property type="match status" value="1"/>
</dbReference>
<dbReference type="InterPro" id="IPR053376">
    <property type="entry name" value="Serine_acetyltransferase"/>
</dbReference>
<dbReference type="GO" id="GO:0005737">
    <property type="term" value="C:cytoplasm"/>
    <property type="evidence" value="ECO:0007669"/>
    <property type="project" value="InterPro"/>
</dbReference>
<protein>
    <recommendedName>
        <fullName evidence="2">serine O-acetyltransferase</fullName>
        <ecNumber evidence="2">2.3.1.30</ecNumber>
    </recommendedName>
</protein>
<sequence>MIFKNLARQISVILKHDPAARSRLEVVFCYPGFHAVFFYYLSHFAWHHGLKLLGRFISHVGRVATGIEIHPAAKIGKGLFIDHGMGVVIGATAEIGDDVTLYQGVTLGGTSLERGIKRHPTLRNGVIVGAGAKVLGPVVVGTNARIGSNAVVVKDVAPGTTVVGIPAKEVSNARQDKTPNFMAYGTTDSLPDPVARAIDQLMKEVNQLRERTQTLEESDNVRHEATISKSEPTTEK</sequence>
<evidence type="ECO:0000256" key="6">
    <source>
        <dbReference type="ARBA" id="ARBA00049486"/>
    </source>
</evidence>
<evidence type="ECO:0000256" key="7">
    <source>
        <dbReference type="SAM" id="MobiDB-lite"/>
    </source>
</evidence>
<dbReference type="EC" id="2.3.1.30" evidence="2"/>
<comment type="catalytic activity">
    <reaction evidence="6">
        <text>L-serine + acetyl-CoA = O-acetyl-L-serine + CoA</text>
        <dbReference type="Rhea" id="RHEA:24560"/>
        <dbReference type="ChEBI" id="CHEBI:33384"/>
        <dbReference type="ChEBI" id="CHEBI:57287"/>
        <dbReference type="ChEBI" id="CHEBI:57288"/>
        <dbReference type="ChEBI" id="CHEBI:58340"/>
        <dbReference type="EC" id="2.3.1.30"/>
    </reaction>
</comment>
<dbReference type="NCBIfam" id="TIGR01172">
    <property type="entry name" value="cysE"/>
    <property type="match status" value="1"/>
</dbReference>
<dbReference type="PIRSF" id="PIRSF000441">
    <property type="entry name" value="CysE"/>
    <property type="match status" value="1"/>
</dbReference>
<accession>A0A382LGG7</accession>
<evidence type="ECO:0000313" key="8">
    <source>
        <dbReference type="EMBL" id="SVC35720.1"/>
    </source>
</evidence>
<dbReference type="GO" id="GO:0006535">
    <property type="term" value="P:cysteine biosynthetic process from serine"/>
    <property type="evidence" value="ECO:0007669"/>
    <property type="project" value="InterPro"/>
</dbReference>
<proteinExistence type="inferred from homology"/>
<evidence type="ECO:0000256" key="1">
    <source>
        <dbReference type="ARBA" id="ARBA00007274"/>
    </source>
</evidence>
<dbReference type="Gene3D" id="1.10.3130.10">
    <property type="entry name" value="serine acetyltransferase, domain 1"/>
    <property type="match status" value="1"/>
</dbReference>
<name>A0A382LGG7_9ZZZZ</name>
<dbReference type="GO" id="GO:0009001">
    <property type="term" value="F:serine O-acetyltransferase activity"/>
    <property type="evidence" value="ECO:0007669"/>
    <property type="project" value="UniProtKB-EC"/>
</dbReference>
<comment type="similarity">
    <text evidence="1">Belongs to the transferase hexapeptide repeat family.</text>
</comment>
<evidence type="ECO:0000256" key="4">
    <source>
        <dbReference type="ARBA" id="ARBA00022679"/>
    </source>
</evidence>
<keyword evidence="5" id="KW-0012">Acyltransferase</keyword>
<dbReference type="Pfam" id="PF00132">
    <property type="entry name" value="Hexapep"/>
    <property type="match status" value="1"/>
</dbReference>
<dbReference type="InterPro" id="IPR001451">
    <property type="entry name" value="Hexapep"/>
</dbReference>
<dbReference type="InterPro" id="IPR042122">
    <property type="entry name" value="Ser_AcTrfase_N_sf"/>
</dbReference>
<feature type="region of interest" description="Disordered" evidence="7">
    <location>
        <begin position="212"/>
        <end position="236"/>
    </location>
</feature>
<dbReference type="NCBIfam" id="NF041874">
    <property type="entry name" value="EPS_EpsC"/>
    <property type="match status" value="1"/>
</dbReference>
<reference evidence="8" key="1">
    <citation type="submission" date="2018-05" db="EMBL/GenBank/DDBJ databases">
        <authorList>
            <person name="Lanie J.A."/>
            <person name="Ng W.-L."/>
            <person name="Kazmierczak K.M."/>
            <person name="Andrzejewski T.M."/>
            <person name="Davidsen T.M."/>
            <person name="Wayne K.J."/>
            <person name="Tettelin H."/>
            <person name="Glass J.I."/>
            <person name="Rusch D."/>
            <person name="Podicherti R."/>
            <person name="Tsui H.-C.T."/>
            <person name="Winkler M.E."/>
        </authorList>
    </citation>
    <scope>NUCLEOTIDE SEQUENCE</scope>
</reference>
<dbReference type="EMBL" id="UINC01086867">
    <property type="protein sequence ID" value="SVC35720.1"/>
    <property type="molecule type" value="Genomic_DNA"/>
</dbReference>
<organism evidence="8">
    <name type="scientific">marine metagenome</name>
    <dbReference type="NCBI Taxonomy" id="408172"/>
    <lineage>
        <taxon>unclassified sequences</taxon>
        <taxon>metagenomes</taxon>
        <taxon>ecological metagenomes</taxon>
    </lineage>
</organism>
<dbReference type="InterPro" id="IPR045304">
    <property type="entry name" value="LbH_SAT"/>
</dbReference>
<evidence type="ECO:0000256" key="5">
    <source>
        <dbReference type="ARBA" id="ARBA00023315"/>
    </source>
</evidence>
<keyword evidence="4" id="KW-0808">Transferase</keyword>
<dbReference type="CDD" id="cd03354">
    <property type="entry name" value="LbH_SAT"/>
    <property type="match status" value="1"/>
</dbReference>
<gene>
    <name evidence="8" type="ORF">METZ01_LOCUS288574</name>
</gene>
<evidence type="ECO:0000256" key="2">
    <source>
        <dbReference type="ARBA" id="ARBA00013266"/>
    </source>
</evidence>
<dbReference type="PROSITE" id="PS00101">
    <property type="entry name" value="HEXAPEP_TRANSFERASES"/>
    <property type="match status" value="1"/>
</dbReference>
<dbReference type="AlphaFoldDB" id="A0A382LGG7"/>
<dbReference type="Gene3D" id="2.160.10.10">
    <property type="entry name" value="Hexapeptide repeat proteins"/>
    <property type="match status" value="1"/>
</dbReference>
<dbReference type="SUPFAM" id="SSF51161">
    <property type="entry name" value="Trimeric LpxA-like enzymes"/>
    <property type="match status" value="1"/>
</dbReference>
<dbReference type="InterPro" id="IPR018357">
    <property type="entry name" value="Hexapep_transf_CS"/>
</dbReference>
<dbReference type="InterPro" id="IPR011004">
    <property type="entry name" value="Trimer_LpxA-like_sf"/>
</dbReference>
<dbReference type="InterPro" id="IPR005881">
    <property type="entry name" value="Ser_O-AcTrfase"/>
</dbReference>
<keyword evidence="3" id="KW-0028">Amino-acid biosynthesis</keyword>
<dbReference type="FunFam" id="2.160.10.10:FF:000007">
    <property type="entry name" value="Serine acetyltransferase"/>
    <property type="match status" value="1"/>
</dbReference>
<evidence type="ECO:0000256" key="3">
    <source>
        <dbReference type="ARBA" id="ARBA00022605"/>
    </source>
</evidence>